<accession>A0A917VHK0</accession>
<reference evidence="5" key="1">
    <citation type="journal article" date="2014" name="Int. J. Syst. Evol. Microbiol.">
        <title>Complete genome sequence of Corynebacterium casei LMG S-19264T (=DSM 44701T), isolated from a smear-ripened cheese.</title>
        <authorList>
            <consortium name="US DOE Joint Genome Institute (JGI-PGF)"/>
            <person name="Walter F."/>
            <person name="Albersmeier A."/>
            <person name="Kalinowski J."/>
            <person name="Ruckert C."/>
        </authorList>
    </citation>
    <scope>NUCLEOTIDE SEQUENCE</scope>
    <source>
        <strain evidence="5">JCM 13064</strain>
    </source>
</reference>
<dbReference type="RefSeq" id="WP_189163345.1">
    <property type="nucleotide sequence ID" value="NZ_BMNT01000013.1"/>
</dbReference>
<keyword evidence="2" id="KW-0560">Oxidoreductase</keyword>
<evidence type="ECO:0000313" key="6">
    <source>
        <dbReference type="Proteomes" id="UP000645217"/>
    </source>
</evidence>
<evidence type="ECO:0000259" key="4">
    <source>
        <dbReference type="Pfam" id="PF01370"/>
    </source>
</evidence>
<reference evidence="5" key="2">
    <citation type="submission" date="2020-09" db="EMBL/GenBank/DDBJ databases">
        <authorList>
            <person name="Sun Q."/>
            <person name="Ohkuma M."/>
        </authorList>
    </citation>
    <scope>NUCLEOTIDE SEQUENCE</scope>
    <source>
        <strain evidence="5">JCM 13064</strain>
    </source>
</reference>
<name>A0A917VHK0_9ACTN</name>
<dbReference type="InterPro" id="IPR001509">
    <property type="entry name" value="Epimerase_deHydtase"/>
</dbReference>
<dbReference type="Gene3D" id="3.40.50.720">
    <property type="entry name" value="NAD(P)-binding Rossmann-like Domain"/>
    <property type="match status" value="1"/>
</dbReference>
<dbReference type="PANTHER" id="PTHR43103:SF5">
    <property type="entry name" value="4-EPIMERASE, PUTATIVE (AFU_ORTHOLOGUE AFUA_7G00360)-RELATED"/>
    <property type="match status" value="1"/>
</dbReference>
<comment type="caution">
    <text evidence="5">The sequence shown here is derived from an EMBL/GenBank/DDBJ whole genome shotgun (WGS) entry which is preliminary data.</text>
</comment>
<dbReference type="SUPFAM" id="SSF51735">
    <property type="entry name" value="NAD(P)-binding Rossmann-fold domains"/>
    <property type="match status" value="1"/>
</dbReference>
<evidence type="ECO:0000256" key="2">
    <source>
        <dbReference type="ARBA" id="ARBA00023002"/>
    </source>
</evidence>
<evidence type="ECO:0000256" key="1">
    <source>
        <dbReference type="ARBA" id="ARBA00007637"/>
    </source>
</evidence>
<evidence type="ECO:0000256" key="3">
    <source>
        <dbReference type="ARBA" id="ARBA00023027"/>
    </source>
</evidence>
<protein>
    <submittedName>
        <fullName evidence="5">NAD-dependent dehydratase</fullName>
    </submittedName>
</protein>
<dbReference type="Pfam" id="PF01370">
    <property type="entry name" value="Epimerase"/>
    <property type="match status" value="1"/>
</dbReference>
<dbReference type="EMBL" id="BMNT01000013">
    <property type="protein sequence ID" value="GGK83241.1"/>
    <property type="molecule type" value="Genomic_DNA"/>
</dbReference>
<feature type="domain" description="NAD-dependent epimerase/dehydratase" evidence="4">
    <location>
        <begin position="5"/>
        <end position="163"/>
    </location>
</feature>
<evidence type="ECO:0000313" key="5">
    <source>
        <dbReference type="EMBL" id="GGK83241.1"/>
    </source>
</evidence>
<dbReference type="AlphaFoldDB" id="A0A917VHK0"/>
<dbReference type="GO" id="GO:0016491">
    <property type="term" value="F:oxidoreductase activity"/>
    <property type="evidence" value="ECO:0007669"/>
    <property type="project" value="UniProtKB-KW"/>
</dbReference>
<gene>
    <name evidence="5" type="ORF">GCM10007964_27240</name>
</gene>
<keyword evidence="6" id="KW-1185">Reference proteome</keyword>
<dbReference type="Proteomes" id="UP000645217">
    <property type="component" value="Unassembled WGS sequence"/>
</dbReference>
<organism evidence="5 6">
    <name type="scientific">Sphaerisporangium melleum</name>
    <dbReference type="NCBI Taxonomy" id="321316"/>
    <lineage>
        <taxon>Bacteria</taxon>
        <taxon>Bacillati</taxon>
        <taxon>Actinomycetota</taxon>
        <taxon>Actinomycetes</taxon>
        <taxon>Streptosporangiales</taxon>
        <taxon>Streptosporangiaceae</taxon>
        <taxon>Sphaerisporangium</taxon>
    </lineage>
</organism>
<dbReference type="InterPro" id="IPR036291">
    <property type="entry name" value="NAD(P)-bd_dom_sf"/>
</dbReference>
<keyword evidence="3" id="KW-0520">NAD</keyword>
<dbReference type="PANTHER" id="PTHR43103">
    <property type="entry name" value="NUCLEOSIDE-DIPHOSPHATE-SUGAR EPIMERASE"/>
    <property type="match status" value="1"/>
</dbReference>
<proteinExistence type="inferred from homology"/>
<comment type="similarity">
    <text evidence="1">Belongs to the NAD(P)-dependent epimerase/dehydratase family.</text>
</comment>
<sequence>MVNNVLVTGAAGRIGSCLTSGLPAHGHTLRLLDRTPIDHPAFETIRGDITDPAVVERAMKGVSAVVHLAGVPSTGASFEEVLRANIEGTYHVIEAARQAGVERFVYASSNHAAGFTPRQELVPADTPVAPDSHYGVSKAYGEALGRYYADRYGMRVAALRIGTFEERPPGPRALSTWISPGDMVRLVHACLTAPGLTYAEVWGVSANTRCWWDQSAGRALGYHPVDDAEQYAAGMPELDPADPEYAWLGGRVVES</sequence>